<gene>
    <name evidence="2" type="primary">Dana\GF27125</name>
    <name evidence="2" type="ORF">GF27125</name>
</gene>
<feature type="non-terminal residue" evidence="2">
    <location>
        <position position="349"/>
    </location>
</feature>
<name>A0A0P8XUZ3_DROAN</name>
<feature type="transmembrane region" description="Helical" evidence="1">
    <location>
        <begin position="15"/>
        <end position="34"/>
    </location>
</feature>
<organism evidence="2 3">
    <name type="scientific">Drosophila ananassae</name>
    <name type="common">Fruit fly</name>
    <dbReference type="NCBI Taxonomy" id="7217"/>
    <lineage>
        <taxon>Eukaryota</taxon>
        <taxon>Metazoa</taxon>
        <taxon>Ecdysozoa</taxon>
        <taxon>Arthropoda</taxon>
        <taxon>Hexapoda</taxon>
        <taxon>Insecta</taxon>
        <taxon>Pterygota</taxon>
        <taxon>Neoptera</taxon>
        <taxon>Endopterygota</taxon>
        <taxon>Diptera</taxon>
        <taxon>Brachycera</taxon>
        <taxon>Muscomorpha</taxon>
        <taxon>Ephydroidea</taxon>
        <taxon>Drosophilidae</taxon>
        <taxon>Drosophila</taxon>
        <taxon>Sophophora</taxon>
    </lineage>
</organism>
<dbReference type="STRING" id="7217.A0A0P8XUZ3"/>
<feature type="transmembrane region" description="Helical" evidence="1">
    <location>
        <begin position="319"/>
        <end position="339"/>
    </location>
</feature>
<dbReference type="EMBL" id="CH902620">
    <property type="protein sequence ID" value="KPU73152.1"/>
    <property type="molecule type" value="Genomic_DNA"/>
</dbReference>
<dbReference type="AlphaFoldDB" id="A0A0P8XUZ3"/>
<keyword evidence="3" id="KW-1185">Reference proteome</keyword>
<evidence type="ECO:0000313" key="2">
    <source>
        <dbReference type="EMBL" id="KPU73152.1"/>
    </source>
</evidence>
<protein>
    <recommendedName>
        <fullName evidence="4">Gustatory receptor</fullName>
    </recommendedName>
</protein>
<reference evidence="2 3" key="1">
    <citation type="journal article" date="2007" name="Nature">
        <title>Evolution of genes and genomes on the Drosophila phylogeny.</title>
        <authorList>
            <consortium name="Drosophila 12 Genomes Consortium"/>
            <person name="Clark A.G."/>
            <person name="Eisen M.B."/>
            <person name="Smith D.R."/>
            <person name="Bergman C.M."/>
            <person name="Oliver B."/>
            <person name="Markow T.A."/>
            <person name="Kaufman T.C."/>
            <person name="Kellis M."/>
            <person name="Gelbart W."/>
            <person name="Iyer V.N."/>
            <person name="Pollard D.A."/>
            <person name="Sackton T.B."/>
            <person name="Larracuente A.M."/>
            <person name="Singh N.D."/>
            <person name="Abad J.P."/>
            <person name="Abt D.N."/>
            <person name="Adryan B."/>
            <person name="Aguade M."/>
            <person name="Akashi H."/>
            <person name="Anderson W.W."/>
            <person name="Aquadro C.F."/>
            <person name="Ardell D.H."/>
            <person name="Arguello R."/>
            <person name="Artieri C.G."/>
            <person name="Barbash D.A."/>
            <person name="Barker D."/>
            <person name="Barsanti P."/>
            <person name="Batterham P."/>
            <person name="Batzoglou S."/>
            <person name="Begun D."/>
            <person name="Bhutkar A."/>
            <person name="Blanco E."/>
            <person name="Bosak S.A."/>
            <person name="Bradley R.K."/>
            <person name="Brand A.D."/>
            <person name="Brent M.R."/>
            <person name="Brooks A.N."/>
            <person name="Brown R.H."/>
            <person name="Butlin R.K."/>
            <person name="Caggese C."/>
            <person name="Calvi B.R."/>
            <person name="Bernardo de Carvalho A."/>
            <person name="Caspi A."/>
            <person name="Castrezana S."/>
            <person name="Celniker S.E."/>
            <person name="Chang J.L."/>
            <person name="Chapple C."/>
            <person name="Chatterji S."/>
            <person name="Chinwalla A."/>
            <person name="Civetta A."/>
            <person name="Clifton S.W."/>
            <person name="Comeron J.M."/>
            <person name="Costello J.C."/>
            <person name="Coyne J.A."/>
            <person name="Daub J."/>
            <person name="David R.G."/>
            <person name="Delcher A.L."/>
            <person name="Delehaunty K."/>
            <person name="Do C.B."/>
            <person name="Ebling H."/>
            <person name="Edwards K."/>
            <person name="Eickbush T."/>
            <person name="Evans J.D."/>
            <person name="Filipski A."/>
            <person name="Findeiss S."/>
            <person name="Freyhult E."/>
            <person name="Fulton L."/>
            <person name="Fulton R."/>
            <person name="Garcia A.C."/>
            <person name="Gardiner A."/>
            <person name="Garfield D.A."/>
            <person name="Garvin B.E."/>
            <person name="Gibson G."/>
            <person name="Gilbert D."/>
            <person name="Gnerre S."/>
            <person name="Godfrey J."/>
            <person name="Good R."/>
            <person name="Gotea V."/>
            <person name="Gravely B."/>
            <person name="Greenberg A.J."/>
            <person name="Griffiths-Jones S."/>
            <person name="Gross S."/>
            <person name="Guigo R."/>
            <person name="Gustafson E.A."/>
            <person name="Haerty W."/>
            <person name="Hahn M.W."/>
            <person name="Halligan D.L."/>
            <person name="Halpern A.L."/>
            <person name="Halter G.M."/>
            <person name="Han M.V."/>
            <person name="Heger A."/>
            <person name="Hillier L."/>
            <person name="Hinrichs A.S."/>
            <person name="Holmes I."/>
            <person name="Hoskins R.A."/>
            <person name="Hubisz M.J."/>
            <person name="Hultmark D."/>
            <person name="Huntley M.A."/>
            <person name="Jaffe D.B."/>
            <person name="Jagadeeshan S."/>
            <person name="Jeck W.R."/>
            <person name="Johnson J."/>
            <person name="Jones C.D."/>
            <person name="Jordan W.C."/>
            <person name="Karpen G.H."/>
            <person name="Kataoka E."/>
            <person name="Keightley P.D."/>
            <person name="Kheradpour P."/>
            <person name="Kirkness E.F."/>
            <person name="Koerich L.B."/>
            <person name="Kristiansen K."/>
            <person name="Kudrna D."/>
            <person name="Kulathinal R.J."/>
            <person name="Kumar S."/>
            <person name="Kwok R."/>
            <person name="Lander E."/>
            <person name="Langley C.H."/>
            <person name="Lapoint R."/>
            <person name="Lazzaro B.P."/>
            <person name="Lee S.J."/>
            <person name="Levesque L."/>
            <person name="Li R."/>
            <person name="Lin C.F."/>
            <person name="Lin M.F."/>
            <person name="Lindblad-Toh K."/>
            <person name="Llopart A."/>
            <person name="Long M."/>
            <person name="Low L."/>
            <person name="Lozovsky E."/>
            <person name="Lu J."/>
            <person name="Luo M."/>
            <person name="Machado C.A."/>
            <person name="Makalowski W."/>
            <person name="Marzo M."/>
            <person name="Matsuda M."/>
            <person name="Matzkin L."/>
            <person name="McAllister B."/>
            <person name="McBride C.S."/>
            <person name="McKernan B."/>
            <person name="McKernan K."/>
            <person name="Mendez-Lago M."/>
            <person name="Minx P."/>
            <person name="Mollenhauer M.U."/>
            <person name="Montooth K."/>
            <person name="Mount S.M."/>
            <person name="Mu X."/>
            <person name="Myers E."/>
            <person name="Negre B."/>
            <person name="Newfeld S."/>
            <person name="Nielsen R."/>
            <person name="Noor M.A."/>
            <person name="O'Grady P."/>
            <person name="Pachter L."/>
            <person name="Papaceit M."/>
            <person name="Parisi M.J."/>
            <person name="Parisi M."/>
            <person name="Parts L."/>
            <person name="Pedersen J.S."/>
            <person name="Pesole G."/>
            <person name="Phillippy A.M."/>
            <person name="Ponting C.P."/>
            <person name="Pop M."/>
            <person name="Porcelli D."/>
            <person name="Powell J.R."/>
            <person name="Prohaska S."/>
            <person name="Pruitt K."/>
            <person name="Puig M."/>
            <person name="Quesneville H."/>
            <person name="Ram K.R."/>
            <person name="Rand D."/>
            <person name="Rasmussen M.D."/>
            <person name="Reed L.K."/>
            <person name="Reenan R."/>
            <person name="Reily A."/>
            <person name="Remington K.A."/>
            <person name="Rieger T.T."/>
            <person name="Ritchie M.G."/>
            <person name="Robin C."/>
            <person name="Rogers Y.H."/>
            <person name="Rohde C."/>
            <person name="Rozas J."/>
            <person name="Rubenfield M.J."/>
            <person name="Ruiz A."/>
            <person name="Russo S."/>
            <person name="Salzberg S.L."/>
            <person name="Sanchez-Gracia A."/>
            <person name="Saranga D.J."/>
            <person name="Sato H."/>
            <person name="Schaeffer S.W."/>
            <person name="Schatz M.C."/>
            <person name="Schlenke T."/>
            <person name="Schwartz R."/>
            <person name="Segarra C."/>
            <person name="Singh R.S."/>
            <person name="Sirot L."/>
            <person name="Sirota M."/>
            <person name="Sisneros N.B."/>
            <person name="Smith C.D."/>
            <person name="Smith T.F."/>
            <person name="Spieth J."/>
            <person name="Stage D.E."/>
            <person name="Stark A."/>
            <person name="Stephan W."/>
            <person name="Strausberg R.L."/>
            <person name="Strempel S."/>
            <person name="Sturgill D."/>
            <person name="Sutton G."/>
            <person name="Sutton G.G."/>
            <person name="Tao W."/>
            <person name="Teichmann S."/>
            <person name="Tobari Y.N."/>
            <person name="Tomimura Y."/>
            <person name="Tsolas J.M."/>
            <person name="Valente V.L."/>
            <person name="Venter E."/>
            <person name="Venter J.C."/>
            <person name="Vicario S."/>
            <person name="Vieira F.G."/>
            <person name="Vilella A.J."/>
            <person name="Villasante A."/>
            <person name="Walenz B."/>
            <person name="Wang J."/>
            <person name="Wasserman M."/>
            <person name="Watts T."/>
            <person name="Wilson D."/>
            <person name="Wilson R.K."/>
            <person name="Wing R.A."/>
            <person name="Wolfner M.F."/>
            <person name="Wong A."/>
            <person name="Wong G.K."/>
            <person name="Wu C.I."/>
            <person name="Wu G."/>
            <person name="Yamamoto D."/>
            <person name="Yang H.P."/>
            <person name="Yang S.P."/>
            <person name="Yorke J.A."/>
            <person name="Yoshida K."/>
            <person name="Zdobnov E."/>
            <person name="Zhang P."/>
            <person name="Zhang Y."/>
            <person name="Zimin A.V."/>
            <person name="Baldwin J."/>
            <person name="Abdouelleil A."/>
            <person name="Abdulkadir J."/>
            <person name="Abebe A."/>
            <person name="Abera B."/>
            <person name="Abreu J."/>
            <person name="Acer S.C."/>
            <person name="Aftuck L."/>
            <person name="Alexander A."/>
            <person name="An P."/>
            <person name="Anderson E."/>
            <person name="Anderson S."/>
            <person name="Arachi H."/>
            <person name="Azer M."/>
            <person name="Bachantsang P."/>
            <person name="Barry A."/>
            <person name="Bayul T."/>
            <person name="Berlin A."/>
            <person name="Bessette D."/>
            <person name="Bloom T."/>
            <person name="Blye J."/>
            <person name="Boguslavskiy L."/>
            <person name="Bonnet C."/>
            <person name="Boukhgalter B."/>
            <person name="Bourzgui I."/>
            <person name="Brown A."/>
            <person name="Cahill P."/>
            <person name="Channer S."/>
            <person name="Cheshatsang Y."/>
            <person name="Chuda L."/>
            <person name="Citroen M."/>
            <person name="Collymore A."/>
            <person name="Cooke P."/>
            <person name="Costello M."/>
            <person name="D'Aco K."/>
            <person name="Daza R."/>
            <person name="De Haan G."/>
            <person name="DeGray S."/>
            <person name="DeMaso C."/>
            <person name="Dhargay N."/>
            <person name="Dooley K."/>
            <person name="Dooley E."/>
            <person name="Doricent M."/>
            <person name="Dorje P."/>
            <person name="Dorjee K."/>
            <person name="Dupes A."/>
            <person name="Elong R."/>
            <person name="Falk J."/>
            <person name="Farina A."/>
            <person name="Faro S."/>
            <person name="Ferguson D."/>
            <person name="Fisher S."/>
            <person name="Foley C.D."/>
            <person name="Franke A."/>
            <person name="Friedrich D."/>
            <person name="Gadbois L."/>
            <person name="Gearin G."/>
            <person name="Gearin C.R."/>
            <person name="Giannoukos G."/>
            <person name="Goode T."/>
            <person name="Graham J."/>
            <person name="Grandbois E."/>
            <person name="Grewal S."/>
            <person name="Gyaltsen K."/>
            <person name="Hafez N."/>
            <person name="Hagos B."/>
            <person name="Hall J."/>
            <person name="Henson C."/>
            <person name="Hollinger A."/>
            <person name="Honan T."/>
            <person name="Huard M.D."/>
            <person name="Hughes L."/>
            <person name="Hurhula B."/>
            <person name="Husby M.E."/>
            <person name="Kamat A."/>
            <person name="Kanga B."/>
            <person name="Kashin S."/>
            <person name="Khazanovich D."/>
            <person name="Kisner P."/>
            <person name="Lance K."/>
            <person name="Lara M."/>
            <person name="Lee W."/>
            <person name="Lennon N."/>
            <person name="Letendre F."/>
            <person name="LeVine R."/>
            <person name="Lipovsky A."/>
            <person name="Liu X."/>
            <person name="Liu J."/>
            <person name="Liu S."/>
            <person name="Lokyitsang T."/>
            <person name="Lokyitsang Y."/>
            <person name="Lubonja R."/>
            <person name="Lui A."/>
            <person name="MacDonald P."/>
            <person name="Magnisalis V."/>
            <person name="Maru K."/>
            <person name="Matthews C."/>
            <person name="McCusker W."/>
            <person name="McDonough S."/>
            <person name="Mehta T."/>
            <person name="Meldrim J."/>
            <person name="Meneus L."/>
            <person name="Mihai O."/>
            <person name="Mihalev A."/>
            <person name="Mihova T."/>
            <person name="Mittelman R."/>
            <person name="Mlenga V."/>
            <person name="Montmayeur A."/>
            <person name="Mulrain L."/>
            <person name="Navidi A."/>
            <person name="Naylor J."/>
            <person name="Negash T."/>
            <person name="Nguyen T."/>
            <person name="Nguyen N."/>
            <person name="Nicol R."/>
            <person name="Norbu C."/>
            <person name="Norbu N."/>
            <person name="Novod N."/>
            <person name="O'Neill B."/>
            <person name="Osman S."/>
            <person name="Markiewicz E."/>
            <person name="Oyono O.L."/>
            <person name="Patti C."/>
            <person name="Phunkhang P."/>
            <person name="Pierre F."/>
            <person name="Priest M."/>
            <person name="Raghuraman S."/>
            <person name="Rege F."/>
            <person name="Reyes R."/>
            <person name="Rise C."/>
            <person name="Rogov P."/>
            <person name="Ross K."/>
            <person name="Ryan E."/>
            <person name="Settipalli S."/>
            <person name="Shea T."/>
            <person name="Sherpa N."/>
            <person name="Shi L."/>
            <person name="Shih D."/>
            <person name="Sparrow T."/>
            <person name="Spaulding J."/>
            <person name="Stalker J."/>
            <person name="Stange-Thomann N."/>
            <person name="Stavropoulos S."/>
            <person name="Stone C."/>
            <person name="Strader C."/>
            <person name="Tesfaye S."/>
            <person name="Thomson T."/>
            <person name="Thoulutsang Y."/>
            <person name="Thoulutsang D."/>
            <person name="Topham K."/>
            <person name="Topping I."/>
            <person name="Tsamla T."/>
            <person name="Vassiliev H."/>
            <person name="Vo A."/>
            <person name="Wangchuk T."/>
            <person name="Wangdi T."/>
            <person name="Weiand M."/>
            <person name="Wilkinson J."/>
            <person name="Wilson A."/>
            <person name="Yadav S."/>
            <person name="Young G."/>
            <person name="Yu Q."/>
            <person name="Zembek L."/>
            <person name="Zhong D."/>
            <person name="Zimmer A."/>
            <person name="Zwirko Z."/>
            <person name="Jaffe D.B."/>
            <person name="Alvarez P."/>
            <person name="Brockman W."/>
            <person name="Butler J."/>
            <person name="Chin C."/>
            <person name="Gnerre S."/>
            <person name="Grabherr M."/>
            <person name="Kleber M."/>
            <person name="Mauceli E."/>
            <person name="MacCallum I."/>
        </authorList>
    </citation>
    <scope>NUCLEOTIDE SEQUENCE [LARGE SCALE GENOMIC DNA]</scope>
    <source>
        <strain evidence="3">Tucson 14024-0371.13</strain>
    </source>
</reference>
<evidence type="ECO:0008006" key="4">
    <source>
        <dbReference type="Google" id="ProtNLM"/>
    </source>
</evidence>
<feature type="transmembrane region" description="Helical" evidence="1">
    <location>
        <begin position="143"/>
        <end position="161"/>
    </location>
</feature>
<keyword evidence="1" id="KW-0472">Membrane</keyword>
<sequence>MGYSGWHYELQRRSILGVCFCTYILYRGFVIGQIKYDRRRKRMICEPRNPWVTKIACLLKIGIAYMDTKIRNQSFVRQANKVIELNIAIEHFMGPLSLEGNTFFIVFGLQLFVNILEVAYYLGRPLIFFGLSSVLLQILYNVYAVYLLLLLSWIDTLIRFLEGFPKTQRSKLLQVSRLYSRIVNCHKNMISTLWLPVSRFIIFDVMLMVTELTKIIYYAFYDHSIDAGDKWVYMKDKIALALSPLLRVLFIALCNDRLFQLQKLFQLHLLDIDLNEVKNFHVMEINIKKKAKHTHRDLLSPVQIFGKEVFMNNTWGCGFVLNFFFCVLVNSLSFVQFALSTGYTFKDFQ</sequence>
<dbReference type="Proteomes" id="UP000007801">
    <property type="component" value="Unassembled WGS sequence"/>
</dbReference>
<feature type="transmembrane region" description="Helical" evidence="1">
    <location>
        <begin position="103"/>
        <end position="123"/>
    </location>
</feature>
<dbReference type="InParanoid" id="A0A0P8XUZ3"/>
<accession>A0A0P8XUZ3</accession>
<evidence type="ECO:0000313" key="3">
    <source>
        <dbReference type="Proteomes" id="UP000007801"/>
    </source>
</evidence>
<keyword evidence="1" id="KW-0812">Transmembrane</keyword>
<proteinExistence type="predicted"/>
<evidence type="ECO:0000256" key="1">
    <source>
        <dbReference type="SAM" id="Phobius"/>
    </source>
</evidence>
<keyword evidence="1" id="KW-1133">Transmembrane helix</keyword>